<dbReference type="PANTHER" id="PTHR11808">
    <property type="entry name" value="TRANS-SULFURATION ENZYME FAMILY MEMBER"/>
    <property type="match status" value="1"/>
</dbReference>
<accession>A0A0B6X1C6</accession>
<comment type="cofactor">
    <cofactor evidence="1 4">
        <name>pyridoxal 5'-phosphate</name>
        <dbReference type="ChEBI" id="CHEBI:597326"/>
    </cofactor>
</comment>
<evidence type="ECO:0000256" key="3">
    <source>
        <dbReference type="PIRSR" id="PIRSR001434-2"/>
    </source>
</evidence>
<dbReference type="FunFam" id="3.40.640.10:FF:000046">
    <property type="entry name" value="Cystathionine gamma-lyase"/>
    <property type="match status" value="1"/>
</dbReference>
<dbReference type="Pfam" id="PF01053">
    <property type="entry name" value="Cys_Met_Meta_PP"/>
    <property type="match status" value="1"/>
</dbReference>
<reference evidence="5 6" key="2">
    <citation type="submission" date="2015-01" db="EMBL/GenBank/DDBJ databases">
        <title>Complete genome sequence of Pyrinomonas methylaliphatogenes type strain K22T.</title>
        <authorList>
            <person name="Lee K.C.Y."/>
            <person name="Power J.F."/>
            <person name="Dunfield P.F."/>
            <person name="Morgan X.C."/>
            <person name="Huttenhower C."/>
            <person name="Stott M.B."/>
        </authorList>
    </citation>
    <scope>NUCLEOTIDE SEQUENCE [LARGE SCALE GENOMIC DNA]</scope>
    <source>
        <strain evidence="5 6">K22</strain>
    </source>
</reference>
<protein>
    <submittedName>
        <fullName evidence="5">Cystathionine gamma-synthase</fullName>
        <ecNumber evidence="5">2.5.1.48</ecNumber>
    </submittedName>
</protein>
<dbReference type="SUPFAM" id="SSF53383">
    <property type="entry name" value="PLP-dependent transferases"/>
    <property type="match status" value="1"/>
</dbReference>
<dbReference type="GO" id="GO:0003962">
    <property type="term" value="F:cystathionine gamma-synthase activity"/>
    <property type="evidence" value="ECO:0007669"/>
    <property type="project" value="UniProtKB-EC"/>
</dbReference>
<evidence type="ECO:0000256" key="2">
    <source>
        <dbReference type="ARBA" id="ARBA00022898"/>
    </source>
</evidence>
<keyword evidence="6" id="KW-1185">Reference proteome</keyword>
<dbReference type="GO" id="GO:0016846">
    <property type="term" value="F:carbon-sulfur lyase activity"/>
    <property type="evidence" value="ECO:0007669"/>
    <property type="project" value="TreeGrafter"/>
</dbReference>
<evidence type="ECO:0000313" key="6">
    <source>
        <dbReference type="Proteomes" id="UP000031518"/>
    </source>
</evidence>
<dbReference type="InterPro" id="IPR015424">
    <property type="entry name" value="PyrdxlP-dep_Trfase"/>
</dbReference>
<comment type="similarity">
    <text evidence="4">Belongs to the trans-sulfuration enzymes family.</text>
</comment>
<dbReference type="PANTHER" id="PTHR11808:SF80">
    <property type="entry name" value="CYSTATHIONINE GAMMA-LYASE"/>
    <property type="match status" value="1"/>
</dbReference>
<sequence>MTQPLDELSFETQLVHAGERAGWPTGEPTTTPIYTATTYTYDSMVEVDRVFAGEERGYVYTRYGNPTVAALEEAVRLFEKGAGACAYSSGMAALHAALLACELEPGSVILASQDLYGVTLQLLNTVFAPFGVKVALVDLSERERLWAAARDLRPRAILVETISNPLLKICPIDVCAEVAREVGARLIVDNTFATPYLCQPLELGADFVVHSATKYLSGHADAIGGVVVARDEADLLALRGVVKTVGGVLSVWEAYGILRGLKTLALRMRQHCENARRVAERLASHPLIRRVHYPLLVENERETAARVLRALSGGGLVSIELKDGSREAAFRFMEALRLCVRATSLGDVFTGVLHPATSSHREMSPAQRAKLGISDSLIRISVGIEDVTDIIADLEQALEKSMR</sequence>
<feature type="modified residue" description="N6-(pyridoxal phosphate)lysine" evidence="3">
    <location>
        <position position="214"/>
    </location>
</feature>
<dbReference type="RefSeq" id="WP_060635568.1">
    <property type="nucleotide sequence ID" value="NZ_CBXV010000007.1"/>
</dbReference>
<dbReference type="GO" id="GO:0005737">
    <property type="term" value="C:cytoplasm"/>
    <property type="evidence" value="ECO:0007669"/>
    <property type="project" value="TreeGrafter"/>
</dbReference>
<evidence type="ECO:0000256" key="4">
    <source>
        <dbReference type="RuleBase" id="RU362118"/>
    </source>
</evidence>
<proteinExistence type="inferred from homology"/>
<dbReference type="CDD" id="cd00614">
    <property type="entry name" value="CGS_like"/>
    <property type="match status" value="1"/>
</dbReference>
<dbReference type="InterPro" id="IPR015421">
    <property type="entry name" value="PyrdxlP-dep_Trfase_major"/>
</dbReference>
<dbReference type="Gene3D" id="3.40.640.10">
    <property type="entry name" value="Type I PLP-dependent aspartate aminotransferase-like (Major domain)"/>
    <property type="match status" value="1"/>
</dbReference>
<dbReference type="Gene3D" id="3.90.1150.10">
    <property type="entry name" value="Aspartate Aminotransferase, domain 1"/>
    <property type="match status" value="1"/>
</dbReference>
<keyword evidence="5" id="KW-0808">Transferase</keyword>
<reference evidence="5 6" key="1">
    <citation type="submission" date="2013-12" db="EMBL/GenBank/DDBJ databases">
        <authorList>
            <person name="Stott M."/>
        </authorList>
    </citation>
    <scope>NUCLEOTIDE SEQUENCE [LARGE SCALE GENOMIC DNA]</scope>
    <source>
        <strain evidence="5 6">K22</strain>
    </source>
</reference>
<dbReference type="EC" id="2.5.1.48" evidence="5"/>
<gene>
    <name evidence="5" type="ORF">PYK22_02182</name>
</gene>
<evidence type="ECO:0000256" key="1">
    <source>
        <dbReference type="ARBA" id="ARBA00001933"/>
    </source>
</evidence>
<evidence type="ECO:0000313" key="5">
    <source>
        <dbReference type="EMBL" id="CDM66170.1"/>
    </source>
</evidence>
<dbReference type="STRING" id="454194.PYK22_02182"/>
<dbReference type="GO" id="GO:0019346">
    <property type="term" value="P:transsulfuration"/>
    <property type="evidence" value="ECO:0007669"/>
    <property type="project" value="InterPro"/>
</dbReference>
<dbReference type="Proteomes" id="UP000031518">
    <property type="component" value="Unassembled WGS sequence"/>
</dbReference>
<dbReference type="InterPro" id="IPR015422">
    <property type="entry name" value="PyrdxlP-dep_Trfase_small"/>
</dbReference>
<organism evidence="5 6">
    <name type="scientific">Pyrinomonas methylaliphatogenes</name>
    <dbReference type="NCBI Taxonomy" id="454194"/>
    <lineage>
        <taxon>Bacteria</taxon>
        <taxon>Pseudomonadati</taxon>
        <taxon>Acidobacteriota</taxon>
        <taxon>Blastocatellia</taxon>
        <taxon>Blastocatellales</taxon>
        <taxon>Pyrinomonadaceae</taxon>
        <taxon>Pyrinomonas</taxon>
    </lineage>
</organism>
<dbReference type="EMBL" id="CBXV010000007">
    <property type="protein sequence ID" value="CDM66170.1"/>
    <property type="molecule type" value="Genomic_DNA"/>
</dbReference>
<dbReference type="AlphaFoldDB" id="A0A0B6X1C6"/>
<dbReference type="PIRSF" id="PIRSF001434">
    <property type="entry name" value="CGS"/>
    <property type="match status" value="1"/>
</dbReference>
<name>A0A0B6X1C6_9BACT</name>
<dbReference type="GO" id="GO:0030170">
    <property type="term" value="F:pyridoxal phosphate binding"/>
    <property type="evidence" value="ECO:0007669"/>
    <property type="project" value="InterPro"/>
</dbReference>
<keyword evidence="2 3" id="KW-0663">Pyridoxal phosphate</keyword>
<dbReference type="InterPro" id="IPR000277">
    <property type="entry name" value="Cys/Met-Metab_PyrdxlP-dep_enz"/>
</dbReference>